<proteinExistence type="predicted"/>
<reference evidence="2 3" key="1">
    <citation type="submission" date="2019-03" db="EMBL/GenBank/DDBJ databases">
        <authorList>
            <person name="Gaulin E."/>
            <person name="Dumas B."/>
        </authorList>
    </citation>
    <scope>NUCLEOTIDE SEQUENCE [LARGE SCALE GENOMIC DNA]</scope>
    <source>
        <strain evidence="2">CBS 568.67</strain>
    </source>
</reference>
<evidence type="ECO:0000313" key="3">
    <source>
        <dbReference type="Proteomes" id="UP000332933"/>
    </source>
</evidence>
<dbReference type="EMBL" id="VJMH01007449">
    <property type="protein sequence ID" value="KAF0683155.1"/>
    <property type="molecule type" value="Genomic_DNA"/>
</dbReference>
<dbReference type="EMBL" id="CAADRA010007475">
    <property type="protein sequence ID" value="VFU01407.1"/>
    <property type="molecule type" value="Genomic_DNA"/>
</dbReference>
<accession>A0A485LTE5</accession>
<reference evidence="1" key="2">
    <citation type="submission" date="2019-06" db="EMBL/GenBank/DDBJ databases">
        <title>Genomics analysis of Aphanomyces spp. identifies a new class of oomycete effector associated with host adaptation.</title>
        <authorList>
            <person name="Gaulin E."/>
        </authorList>
    </citation>
    <scope>NUCLEOTIDE SEQUENCE</scope>
    <source>
        <strain evidence="1">CBS 578.67</strain>
    </source>
</reference>
<gene>
    <name evidence="2" type="primary">Aste57867_24771</name>
    <name evidence="1" type="ORF">As57867_024693</name>
    <name evidence="2" type="ORF">ASTE57867_24771</name>
</gene>
<protein>
    <submittedName>
        <fullName evidence="2">Aste57867_24771 protein</fullName>
    </submittedName>
</protein>
<evidence type="ECO:0000313" key="2">
    <source>
        <dbReference type="EMBL" id="VFU01407.1"/>
    </source>
</evidence>
<evidence type="ECO:0000313" key="1">
    <source>
        <dbReference type="EMBL" id="KAF0683155.1"/>
    </source>
</evidence>
<organism evidence="2 3">
    <name type="scientific">Aphanomyces stellatus</name>
    <dbReference type="NCBI Taxonomy" id="120398"/>
    <lineage>
        <taxon>Eukaryota</taxon>
        <taxon>Sar</taxon>
        <taxon>Stramenopiles</taxon>
        <taxon>Oomycota</taxon>
        <taxon>Saprolegniomycetes</taxon>
        <taxon>Saprolegniales</taxon>
        <taxon>Verrucalvaceae</taxon>
        <taxon>Aphanomyces</taxon>
    </lineage>
</organism>
<keyword evidence="3" id="KW-1185">Reference proteome</keyword>
<name>A0A485LTE5_9STRA</name>
<dbReference type="AlphaFoldDB" id="A0A485LTE5"/>
<sequence>MCETPVTARPFFIDLFNATIQSNGSVDLLAPTAVYSIIDKVAITASYPTYARRLDLTQLTSVEYAVTDLRTLSGYRSVWVSTQYCWVDMNRTFEVAHTAARQRCSDRYYSTNGAVYIETILRCQEWDNFIQNYEPVVVHLQWHNRIQIGIADSIVVESAIQLAQPVGLKNVPRTIENPTSPNMSTTWYCKVQIEASSDRLPPVNFKAQLGLHDSNGNNANQRGALHHTIGPFNSVNTFYVVVAPALLASQPNARLVLGALAVMALRPPVPPPWVASGTMDPLMYSGGNRICLYGGPLPYVQDSFGFIVACVDQPPVTVSLTQNIPFSLLPWPTCLQQKEDYAVSLCNSVDSPLCATN</sequence>
<dbReference type="Proteomes" id="UP000332933">
    <property type="component" value="Unassembled WGS sequence"/>
</dbReference>